<keyword evidence="1" id="KW-0678">Repressor</keyword>
<dbReference type="InterPro" id="IPR037171">
    <property type="entry name" value="NagB/RpiA_transferase-like"/>
</dbReference>
<proteinExistence type="predicted"/>
<evidence type="ECO:0000313" key="4">
    <source>
        <dbReference type="Proteomes" id="UP000589373"/>
    </source>
</evidence>
<dbReference type="PANTHER" id="PTHR30363">
    <property type="entry name" value="HTH-TYPE TRANSCRIPTIONAL REGULATOR SRLR-RELATED"/>
    <property type="match status" value="1"/>
</dbReference>
<accession>A0A847D6J9</accession>
<dbReference type="Proteomes" id="UP000589373">
    <property type="component" value="Unassembled WGS sequence"/>
</dbReference>
<dbReference type="SUPFAM" id="SSF100950">
    <property type="entry name" value="NagB/RpiA/CoA transferase-like"/>
    <property type="match status" value="1"/>
</dbReference>
<dbReference type="AlphaFoldDB" id="A0A847D6J9"/>
<sequence length="112" mass="12712">NTGAFFGPIANDNLKKLKFSKCFISANGIHNEAISTYSMAEGETQNIALNNSRTKYLLADNKKFNRDDFYNFYNLHDIDHLITDDHISADLVTHYSQYVTLAQSQTEEGDNL</sequence>
<gene>
    <name evidence="3" type="ORF">GX662_07590</name>
</gene>
<feature type="domain" description="DeoR-like transcriptional repressor C-terminal sensor" evidence="2">
    <location>
        <begin position="2"/>
        <end position="84"/>
    </location>
</feature>
<dbReference type="InterPro" id="IPR014036">
    <property type="entry name" value="DeoR-like_C"/>
</dbReference>
<dbReference type="SMART" id="SM01134">
    <property type="entry name" value="DeoRC"/>
    <property type="match status" value="1"/>
</dbReference>
<dbReference type="PANTHER" id="PTHR30363:SF4">
    <property type="entry name" value="GLYCEROL-3-PHOSPHATE REGULON REPRESSOR"/>
    <property type="match status" value="1"/>
</dbReference>
<reference evidence="3 4" key="1">
    <citation type="journal article" date="2020" name="Biotechnol. Biofuels">
        <title>New insights from the biogas microbiome by comprehensive genome-resolved metagenomics of nearly 1600 species originating from multiple anaerobic digesters.</title>
        <authorList>
            <person name="Campanaro S."/>
            <person name="Treu L."/>
            <person name="Rodriguez-R L.M."/>
            <person name="Kovalovszki A."/>
            <person name="Ziels R.M."/>
            <person name="Maus I."/>
            <person name="Zhu X."/>
            <person name="Kougias P.G."/>
            <person name="Basile A."/>
            <person name="Luo G."/>
            <person name="Schluter A."/>
            <person name="Konstantinidis K.T."/>
            <person name="Angelidaki I."/>
        </authorList>
    </citation>
    <scope>NUCLEOTIDE SEQUENCE [LARGE SCALE GENOMIC DNA]</scope>
    <source>
        <strain evidence="3">AS07pgkLD_105</strain>
    </source>
</reference>
<evidence type="ECO:0000256" key="1">
    <source>
        <dbReference type="ARBA" id="ARBA00022491"/>
    </source>
</evidence>
<dbReference type="InterPro" id="IPR050313">
    <property type="entry name" value="Carb_Metab_HTH_regulators"/>
</dbReference>
<feature type="non-terminal residue" evidence="3">
    <location>
        <position position="1"/>
    </location>
</feature>
<protein>
    <submittedName>
        <fullName evidence="3">DeoR/GlpR transcriptional regulator</fullName>
    </submittedName>
</protein>
<evidence type="ECO:0000313" key="3">
    <source>
        <dbReference type="EMBL" id="NLD32107.1"/>
    </source>
</evidence>
<organism evidence="3 4">
    <name type="scientific">Trichococcus flocculiformis</name>
    <dbReference type="NCBI Taxonomy" id="82803"/>
    <lineage>
        <taxon>Bacteria</taxon>
        <taxon>Bacillati</taxon>
        <taxon>Bacillota</taxon>
        <taxon>Bacilli</taxon>
        <taxon>Lactobacillales</taxon>
        <taxon>Carnobacteriaceae</taxon>
        <taxon>Trichococcus</taxon>
    </lineage>
</organism>
<comment type="caution">
    <text evidence="3">The sequence shown here is derived from an EMBL/GenBank/DDBJ whole genome shotgun (WGS) entry which is preliminary data.</text>
</comment>
<name>A0A847D6J9_9LACT</name>
<dbReference type="Pfam" id="PF00455">
    <property type="entry name" value="DeoRC"/>
    <property type="match status" value="1"/>
</dbReference>
<evidence type="ECO:0000259" key="2">
    <source>
        <dbReference type="Pfam" id="PF00455"/>
    </source>
</evidence>
<dbReference type="EMBL" id="JAAZCD010000172">
    <property type="protein sequence ID" value="NLD32107.1"/>
    <property type="molecule type" value="Genomic_DNA"/>
</dbReference>